<dbReference type="InterPro" id="IPR036955">
    <property type="entry name" value="AP2/ERF_dom_sf"/>
</dbReference>
<keyword evidence="4" id="KW-0238">DNA-binding</keyword>
<keyword evidence="10" id="KW-1185">Reference proteome</keyword>
<sequence>MSFLSLSDSDLAVLNSIRQHLLEDEDHSESFTKTSSCNDLNYGWDVSFDDLFIDEYIINEVPSRNVDEIFDSVKFPKPEEVRIQEVVMIESRCPQDWKRYTGVRRRPWGKFAAEIRNPAKKGSRIWLGTYDTPEDAALAYDKAAFKFRGSRAKVNFPDMIESYILEPTSNAAKRHSPEPTSSSSSSSSSLSEEYESSKKRKV</sequence>
<dbReference type="InterPro" id="IPR001471">
    <property type="entry name" value="AP2/ERF_dom"/>
</dbReference>
<evidence type="ECO:0000256" key="6">
    <source>
        <dbReference type="ARBA" id="ARBA00023242"/>
    </source>
</evidence>
<dbReference type="PRINTS" id="PR00367">
    <property type="entry name" value="ETHRSPELEMNT"/>
</dbReference>
<evidence type="ECO:0000256" key="1">
    <source>
        <dbReference type="ARBA" id="ARBA00004123"/>
    </source>
</evidence>
<feature type="domain" description="AP2/ERF" evidence="8">
    <location>
        <begin position="99"/>
        <end position="157"/>
    </location>
</feature>
<name>A0AAD8MXR5_9APIA</name>
<evidence type="ECO:0000259" key="8">
    <source>
        <dbReference type="PROSITE" id="PS51032"/>
    </source>
</evidence>
<dbReference type="GO" id="GO:0003700">
    <property type="term" value="F:DNA-binding transcription factor activity"/>
    <property type="evidence" value="ECO:0007669"/>
    <property type="project" value="InterPro"/>
</dbReference>
<dbReference type="InterPro" id="IPR016177">
    <property type="entry name" value="DNA-bd_dom_sf"/>
</dbReference>
<dbReference type="PANTHER" id="PTHR31190:SF287">
    <property type="entry name" value="DEVELOPMENT RELATED ERF PROTEIN"/>
    <property type="match status" value="1"/>
</dbReference>
<dbReference type="CDD" id="cd00018">
    <property type="entry name" value="AP2"/>
    <property type="match status" value="1"/>
</dbReference>
<protein>
    <submittedName>
        <fullName evidence="9">Ethylene-responsive transcription factor 13-like</fullName>
    </submittedName>
</protein>
<organism evidence="9 10">
    <name type="scientific">Heracleum sosnowskyi</name>
    <dbReference type="NCBI Taxonomy" id="360622"/>
    <lineage>
        <taxon>Eukaryota</taxon>
        <taxon>Viridiplantae</taxon>
        <taxon>Streptophyta</taxon>
        <taxon>Embryophyta</taxon>
        <taxon>Tracheophyta</taxon>
        <taxon>Spermatophyta</taxon>
        <taxon>Magnoliopsida</taxon>
        <taxon>eudicotyledons</taxon>
        <taxon>Gunneridae</taxon>
        <taxon>Pentapetalae</taxon>
        <taxon>asterids</taxon>
        <taxon>campanulids</taxon>
        <taxon>Apiales</taxon>
        <taxon>Apiaceae</taxon>
        <taxon>Apioideae</taxon>
        <taxon>apioid superclade</taxon>
        <taxon>Tordylieae</taxon>
        <taxon>Tordyliinae</taxon>
        <taxon>Heracleum</taxon>
    </lineage>
</organism>
<dbReference type="PROSITE" id="PS51032">
    <property type="entry name" value="AP2_ERF"/>
    <property type="match status" value="1"/>
</dbReference>
<dbReference type="Gene3D" id="3.30.730.10">
    <property type="entry name" value="AP2/ERF domain"/>
    <property type="match status" value="1"/>
</dbReference>
<evidence type="ECO:0000256" key="4">
    <source>
        <dbReference type="ARBA" id="ARBA00023125"/>
    </source>
</evidence>
<keyword evidence="6" id="KW-0539">Nucleus</keyword>
<feature type="compositionally biased region" description="Low complexity" evidence="7">
    <location>
        <begin position="178"/>
        <end position="191"/>
    </location>
</feature>
<evidence type="ECO:0000256" key="7">
    <source>
        <dbReference type="SAM" id="MobiDB-lite"/>
    </source>
</evidence>
<accession>A0AAD8MXR5</accession>
<evidence type="ECO:0000256" key="2">
    <source>
        <dbReference type="ARBA" id="ARBA00022821"/>
    </source>
</evidence>
<reference evidence="9" key="1">
    <citation type="submission" date="2023-02" db="EMBL/GenBank/DDBJ databases">
        <title>Genome of toxic invasive species Heracleum sosnowskyi carries increased number of genes despite the absence of recent whole-genome duplications.</title>
        <authorList>
            <person name="Schelkunov M."/>
            <person name="Shtratnikova V."/>
            <person name="Makarenko M."/>
            <person name="Klepikova A."/>
            <person name="Omelchenko D."/>
            <person name="Novikova G."/>
            <person name="Obukhova E."/>
            <person name="Bogdanov V."/>
            <person name="Penin A."/>
            <person name="Logacheva M."/>
        </authorList>
    </citation>
    <scope>NUCLEOTIDE SEQUENCE</scope>
    <source>
        <strain evidence="9">Hsosn_3</strain>
        <tissue evidence="9">Leaf</tissue>
    </source>
</reference>
<dbReference type="EMBL" id="JAUIZM010000003">
    <property type="protein sequence ID" value="KAK1393960.1"/>
    <property type="molecule type" value="Genomic_DNA"/>
</dbReference>
<keyword evidence="5" id="KW-0804">Transcription</keyword>
<dbReference type="PANTHER" id="PTHR31190">
    <property type="entry name" value="DNA-BINDING DOMAIN"/>
    <property type="match status" value="1"/>
</dbReference>
<feature type="region of interest" description="Disordered" evidence="7">
    <location>
        <begin position="169"/>
        <end position="202"/>
    </location>
</feature>
<keyword evidence="3" id="KW-0805">Transcription regulation</keyword>
<dbReference type="GO" id="GO:0003677">
    <property type="term" value="F:DNA binding"/>
    <property type="evidence" value="ECO:0007669"/>
    <property type="project" value="UniProtKB-KW"/>
</dbReference>
<dbReference type="FunFam" id="3.30.730.10:FF:000001">
    <property type="entry name" value="Ethylene-responsive transcription factor 2"/>
    <property type="match status" value="1"/>
</dbReference>
<dbReference type="SUPFAM" id="SSF54171">
    <property type="entry name" value="DNA-binding domain"/>
    <property type="match status" value="1"/>
</dbReference>
<evidence type="ECO:0000256" key="3">
    <source>
        <dbReference type="ARBA" id="ARBA00023015"/>
    </source>
</evidence>
<dbReference type="GO" id="GO:0005634">
    <property type="term" value="C:nucleus"/>
    <property type="evidence" value="ECO:0007669"/>
    <property type="project" value="UniProtKB-SubCell"/>
</dbReference>
<evidence type="ECO:0000313" key="10">
    <source>
        <dbReference type="Proteomes" id="UP001237642"/>
    </source>
</evidence>
<evidence type="ECO:0000313" key="9">
    <source>
        <dbReference type="EMBL" id="KAK1393960.1"/>
    </source>
</evidence>
<dbReference type="Proteomes" id="UP001237642">
    <property type="component" value="Unassembled WGS sequence"/>
</dbReference>
<gene>
    <name evidence="9" type="ORF">POM88_013016</name>
</gene>
<dbReference type="GO" id="GO:0009873">
    <property type="term" value="P:ethylene-activated signaling pathway"/>
    <property type="evidence" value="ECO:0007669"/>
    <property type="project" value="InterPro"/>
</dbReference>
<dbReference type="AlphaFoldDB" id="A0AAD8MXR5"/>
<comment type="caution">
    <text evidence="9">The sequence shown here is derived from an EMBL/GenBank/DDBJ whole genome shotgun (WGS) entry which is preliminary data.</text>
</comment>
<dbReference type="GO" id="GO:0006952">
    <property type="term" value="P:defense response"/>
    <property type="evidence" value="ECO:0007669"/>
    <property type="project" value="UniProtKB-KW"/>
</dbReference>
<reference evidence="9" key="2">
    <citation type="submission" date="2023-05" db="EMBL/GenBank/DDBJ databases">
        <authorList>
            <person name="Schelkunov M.I."/>
        </authorList>
    </citation>
    <scope>NUCLEOTIDE SEQUENCE</scope>
    <source>
        <strain evidence="9">Hsosn_3</strain>
        <tissue evidence="9">Leaf</tissue>
    </source>
</reference>
<comment type="subcellular location">
    <subcellularLocation>
        <location evidence="1">Nucleus</location>
    </subcellularLocation>
</comment>
<dbReference type="SMART" id="SM00380">
    <property type="entry name" value="AP2"/>
    <property type="match status" value="1"/>
</dbReference>
<evidence type="ECO:0000256" key="5">
    <source>
        <dbReference type="ARBA" id="ARBA00023163"/>
    </source>
</evidence>
<dbReference type="Pfam" id="PF00847">
    <property type="entry name" value="AP2"/>
    <property type="match status" value="1"/>
</dbReference>
<keyword evidence="2" id="KW-0611">Plant defense</keyword>
<proteinExistence type="predicted"/>
<dbReference type="InterPro" id="IPR044808">
    <property type="entry name" value="ERF_plant"/>
</dbReference>